<gene>
    <name evidence="4" type="primary">LOC34621615</name>
</gene>
<dbReference type="Pfam" id="PF04818">
    <property type="entry name" value="CID"/>
    <property type="match status" value="1"/>
</dbReference>
<reference evidence="4" key="1">
    <citation type="submission" date="2025-08" db="UniProtKB">
        <authorList>
            <consortium name="RefSeq"/>
        </authorList>
    </citation>
    <scope>IDENTIFICATION</scope>
</reference>
<dbReference type="InterPro" id="IPR006569">
    <property type="entry name" value="CID_dom"/>
</dbReference>
<evidence type="ECO:0000256" key="1">
    <source>
        <dbReference type="SAM" id="MobiDB-lite"/>
    </source>
</evidence>
<evidence type="ECO:0000313" key="4">
    <source>
        <dbReference type="RefSeq" id="XP_026194462.1"/>
    </source>
</evidence>
<evidence type="ECO:0000313" key="3">
    <source>
        <dbReference type="Proteomes" id="UP000515125"/>
    </source>
</evidence>
<keyword evidence="3" id="KW-1185">Reference proteome</keyword>
<dbReference type="Proteomes" id="UP000515125">
    <property type="component" value="Unplaced"/>
</dbReference>
<accession>A0A6P6S423</accession>
<evidence type="ECO:0000259" key="2">
    <source>
        <dbReference type="Pfam" id="PF04818"/>
    </source>
</evidence>
<proteinExistence type="predicted"/>
<feature type="compositionally biased region" description="Low complexity" evidence="1">
    <location>
        <begin position="202"/>
        <end position="214"/>
    </location>
</feature>
<sequence>MWEGQPALPGGPPFAPLPSLSAEGLGAPPFAPLSSLSAEGLGALRSFEGGLGCIDGSSACIQGLSAALVHAAQTPAVYHFIAALQRQIEAAAAGEAAGSSTQGNGSQLVLLLYVINDVLQRCCSCGAPFLLQLCCGPLQSLCAAAAAPAAAAAQRDEIRRVLNILKQRDTFGGGQICDVLLRILEGDDLQVPEVPRYLMQQQQQQLQQQKQQQKPGYKAAEAPDSKQLKGPQTLDGFRLQFPAASDASIAAAAEAATPTTAEDEAFQQQIQRTLSLVKDCTLTIRDAQDSRKRQSMRVQEVQQSLQRLARGQELEPSVGISAHQQSQAHLQASLTNARARIARLYEKEWNKTVQLQEAFLLLAEKLEERMCEALLRHCKCRQLKLSIDRAYAEKKAGLAAVNKQF</sequence>
<dbReference type="Gene3D" id="1.25.40.90">
    <property type="match status" value="1"/>
</dbReference>
<organism evidence="3 4">
    <name type="scientific">Cyclospora cayetanensis</name>
    <dbReference type="NCBI Taxonomy" id="88456"/>
    <lineage>
        <taxon>Eukaryota</taxon>
        <taxon>Sar</taxon>
        <taxon>Alveolata</taxon>
        <taxon>Apicomplexa</taxon>
        <taxon>Conoidasida</taxon>
        <taxon>Coccidia</taxon>
        <taxon>Eucoccidiorida</taxon>
        <taxon>Eimeriorina</taxon>
        <taxon>Eimeriidae</taxon>
        <taxon>Cyclospora</taxon>
    </lineage>
</organism>
<dbReference type="OrthoDB" id="10502824at2759"/>
<protein>
    <submittedName>
        <fullName evidence="4">Uncharacterized protein LOC34621615</fullName>
    </submittedName>
</protein>
<dbReference type="GeneID" id="34621615"/>
<dbReference type="RefSeq" id="XP_026194462.1">
    <property type="nucleotide sequence ID" value="XM_026338677.1"/>
</dbReference>
<dbReference type="AlphaFoldDB" id="A0A6P6S423"/>
<feature type="region of interest" description="Disordered" evidence="1">
    <location>
        <begin position="202"/>
        <end position="232"/>
    </location>
</feature>
<dbReference type="InterPro" id="IPR008942">
    <property type="entry name" value="ENTH_VHS"/>
</dbReference>
<feature type="domain" description="CID" evidence="2">
    <location>
        <begin position="55"/>
        <end position="175"/>
    </location>
</feature>
<name>A0A6P6S423_9EIME</name>